<proteinExistence type="predicted"/>
<keyword evidence="2" id="KW-1185">Reference proteome</keyword>
<dbReference type="InterPro" id="IPR052957">
    <property type="entry name" value="Auxin_embryo_med"/>
</dbReference>
<gene>
    <name evidence="1" type="ORF">JCGZ_11910</name>
</gene>
<dbReference type="AlphaFoldDB" id="A0A067KRH7"/>
<dbReference type="OrthoDB" id="1262810at2759"/>
<sequence length="161" mass="18466">MSATEERCKYYWWRHAFPVTLENRVNARKEVEEWVVMLVFPCGERLRRGTSFICVFAFLPSAMVTNFPFGIQADFMLASSRETIILDKKWNLGMQASSALFSLPQAFKFLPLKTSLIPEFNSIRESIKATLQSIKCVPCSSLHDFRIPSGVIMILPEFGIF</sequence>
<name>A0A067KRH7_JATCU</name>
<dbReference type="PANTHER" id="PTHR32387">
    <property type="entry name" value="WU:FJ29H11"/>
    <property type="match status" value="1"/>
</dbReference>
<dbReference type="STRING" id="180498.A0A067KRH7"/>
<organism evidence="1 2">
    <name type="scientific">Jatropha curcas</name>
    <name type="common">Barbados nut</name>
    <dbReference type="NCBI Taxonomy" id="180498"/>
    <lineage>
        <taxon>Eukaryota</taxon>
        <taxon>Viridiplantae</taxon>
        <taxon>Streptophyta</taxon>
        <taxon>Embryophyta</taxon>
        <taxon>Tracheophyta</taxon>
        <taxon>Spermatophyta</taxon>
        <taxon>Magnoliopsida</taxon>
        <taxon>eudicotyledons</taxon>
        <taxon>Gunneridae</taxon>
        <taxon>Pentapetalae</taxon>
        <taxon>rosids</taxon>
        <taxon>fabids</taxon>
        <taxon>Malpighiales</taxon>
        <taxon>Euphorbiaceae</taxon>
        <taxon>Crotonoideae</taxon>
        <taxon>Jatropheae</taxon>
        <taxon>Jatropha</taxon>
    </lineage>
</organism>
<evidence type="ECO:0000313" key="1">
    <source>
        <dbReference type="EMBL" id="KDP34439.1"/>
    </source>
</evidence>
<dbReference type="EMBL" id="KK914528">
    <property type="protein sequence ID" value="KDP34439.1"/>
    <property type="molecule type" value="Genomic_DNA"/>
</dbReference>
<reference evidence="1 2" key="1">
    <citation type="journal article" date="2014" name="PLoS ONE">
        <title>Global Analysis of Gene Expression Profiles in Physic Nut (Jatropha curcas L.) Seedlings Exposed to Salt Stress.</title>
        <authorList>
            <person name="Zhang L."/>
            <person name="Zhang C."/>
            <person name="Wu P."/>
            <person name="Chen Y."/>
            <person name="Li M."/>
            <person name="Jiang H."/>
            <person name="Wu G."/>
        </authorList>
    </citation>
    <scope>NUCLEOTIDE SEQUENCE [LARGE SCALE GENOMIC DNA]</scope>
    <source>
        <strain evidence="2">cv. GZQX0401</strain>
        <tissue evidence="1">Young leaves</tissue>
    </source>
</reference>
<evidence type="ECO:0000313" key="2">
    <source>
        <dbReference type="Proteomes" id="UP000027138"/>
    </source>
</evidence>
<accession>A0A067KRH7</accession>
<protein>
    <submittedName>
        <fullName evidence="1">Uncharacterized protein</fullName>
    </submittedName>
</protein>
<dbReference type="Proteomes" id="UP000027138">
    <property type="component" value="Unassembled WGS sequence"/>
</dbReference>
<dbReference type="PANTHER" id="PTHR32387:SF11">
    <property type="entry name" value="PROTEIN NO VEIN C-TERMINAL DOMAIN-CONTAINING PROTEIN"/>
    <property type="match status" value="1"/>
</dbReference>